<dbReference type="EMBL" id="MSPT01000016">
    <property type="protein sequence ID" value="ONK26294.1"/>
    <property type="molecule type" value="Genomic_DNA"/>
</dbReference>
<proteinExistence type="predicted"/>
<keyword evidence="1" id="KW-0472">Membrane</keyword>
<dbReference type="RefSeq" id="WP_076996060.1">
    <property type="nucleotide sequence ID" value="NZ_MSPR01000009.1"/>
</dbReference>
<feature type="transmembrane region" description="Helical" evidence="1">
    <location>
        <begin position="592"/>
        <end position="615"/>
    </location>
</feature>
<evidence type="ECO:0000313" key="3">
    <source>
        <dbReference type="EMBL" id="ONK29041.1"/>
    </source>
</evidence>
<reference evidence="4 5" key="1">
    <citation type="submission" date="2016-12" db="EMBL/GenBank/DDBJ databases">
        <authorList>
            <person name="Gulvik C.A."/>
        </authorList>
    </citation>
    <scope>NUCLEOTIDE SEQUENCE [LARGE SCALE GENOMIC DNA]</scope>
    <source>
        <strain evidence="3 5">12-5202</strain>
        <strain evidence="2 4">12-5291</strain>
    </source>
</reference>
<organism evidence="2 4">
    <name type="scientific">Streptococcus azizii</name>
    <dbReference type="NCBI Taxonomy" id="1579424"/>
    <lineage>
        <taxon>Bacteria</taxon>
        <taxon>Bacillati</taxon>
        <taxon>Bacillota</taxon>
        <taxon>Bacilli</taxon>
        <taxon>Lactobacillales</taxon>
        <taxon>Streptococcaceae</taxon>
        <taxon>Streptococcus</taxon>
    </lineage>
</organism>
<feature type="transmembrane region" description="Helical" evidence="1">
    <location>
        <begin position="402"/>
        <end position="421"/>
    </location>
</feature>
<dbReference type="Proteomes" id="UP000188946">
    <property type="component" value="Unassembled WGS sequence"/>
</dbReference>
<dbReference type="Proteomes" id="UP000188600">
    <property type="component" value="Unassembled WGS sequence"/>
</dbReference>
<comment type="caution">
    <text evidence="2">The sequence shown here is derived from an EMBL/GenBank/DDBJ whole genome shotgun (WGS) entry which is preliminary data.</text>
</comment>
<evidence type="ECO:0000313" key="2">
    <source>
        <dbReference type="EMBL" id="ONK26294.1"/>
    </source>
</evidence>
<name>A0AB36JS21_9STRE</name>
<evidence type="ECO:0000256" key="1">
    <source>
        <dbReference type="SAM" id="Phobius"/>
    </source>
</evidence>
<accession>A0AB36JS21</accession>
<feature type="transmembrane region" description="Helical" evidence="1">
    <location>
        <begin position="664"/>
        <end position="684"/>
    </location>
</feature>
<sequence>MSSYTIEVILKASTSQFTAGMRQAMESVENFKSATTSLNSIGDAFMGVGSALTAGITAPVAAGVTAIIKSYADLEQAVGGVETLFKESAASVIANSETAYTRAGVSGVKYMEQVTSFSATLLQGLGGDTAKAAAYGDKAIVQMADNANKMGTAIGDIQNAYQGFAKDNYTMLDNLKLGYGGTQSEMARLVNESGVLNGAFEATAENVKDIPFHTLIEAIGITQDRLGITGTTAKEASETVSGSFQAMVAAGQNLVAGFGAADADVKTLMENLKSTVEIFVQNIKRVLKNIWDNLPMAEWQKWVLAIAVGSGPVLLAIGGIIKAVSGIGSVFKTVGAVMSNPFGLAVVAIAALVAGFIYAYNHSERFRNMVNSAVESVKNKFNELKTMAQPAIDSIVNSLKKLNVGAFGPLIGGVGVAILALKKLKGFEFSKLFKFPALPNPFAKLTGLAKSTGSAVKGVFSGLGKSISAVFKGIGSGIATAFRGIASSISMLNPVGVASFALGIAAVTAALIALSAVQGMVLPFLQGLSDILVNLVGGVLQAFATTLITLQPVMLTIATALSMLSPLIVAVGQAFAAAAPFVTALGEVVTNIVSIIAAALPSIITAVSGLVTAIAGGVTQIITAITPIVQIISDTFVQVVTVITNAIVSIVEALAPFIPNITSMFETIVTVITNAIVSIVEALAPFIPDITSMFETIVTVVSQAIVQIVQALAPFIPELTAMVQAVAPVLEGIVSAFDNLISQISPIIDSITNLFKTLGEQISNILDSAKGVIEGFGSSVRNILDGIAGIFESMGNAAKNSGQGVKLMAQGIKMLVDLKLGDLVGTLAAVATGLTAIANSGIASAGPGLQQAGTGLRLIATSAQVASVAMQALPAAFSSLSSSVGTLPSAMTTAASAMMSFASAVVTSFAGLAESTASISALQGRLTALSASMMMAQAGAAAMSAGFSAVSAVIGVLGDILGTVPAGFTAITTSAMMARTSIMQLATSAPMVASGFASISSAATSAMTQLNSAVRSAMTQAVSTMRSSMTQMVSVVRQSASQMTQAGQQAGRGVSNGVTNGIRSGIGSATAAMSAMVNAIRSTAMAGAGAMQGVGAMIGQGLAQGMYSALGAVTEAANALVAQAERAARAKAQIHSPARLFRDRVGVFIGQGVAVGIDKSQKFVDRAMASMFDGIDDFNTQVGDLMAGNLAYSFDVGRHSRSVEVTYRRQDDEQMGVIREALATIKDLVSRDTVLEIDSREFARATGQSLSEYQNEQRQLQDMLRGDKIIV</sequence>
<dbReference type="SUPFAM" id="SSF48371">
    <property type="entry name" value="ARM repeat"/>
    <property type="match status" value="1"/>
</dbReference>
<protein>
    <submittedName>
        <fullName evidence="2">Uncharacterized protein</fullName>
    </submittedName>
</protein>
<keyword evidence="1" id="KW-1133">Transmembrane helix</keyword>
<dbReference type="InterPro" id="IPR016024">
    <property type="entry name" value="ARM-type_fold"/>
</dbReference>
<keyword evidence="5" id="KW-1185">Reference proteome</keyword>
<dbReference type="AlphaFoldDB" id="A0AB36JS21"/>
<feature type="transmembrane region" description="Helical" evidence="1">
    <location>
        <begin position="500"/>
        <end position="525"/>
    </location>
</feature>
<feature type="transmembrane region" description="Helical" evidence="1">
    <location>
        <begin position="636"/>
        <end position="658"/>
    </location>
</feature>
<feature type="transmembrane region" description="Helical" evidence="1">
    <location>
        <begin position="342"/>
        <end position="360"/>
    </location>
</feature>
<evidence type="ECO:0000313" key="5">
    <source>
        <dbReference type="Proteomes" id="UP000188946"/>
    </source>
</evidence>
<dbReference type="EMBL" id="MSPR01000009">
    <property type="protein sequence ID" value="ONK29041.1"/>
    <property type="molecule type" value="Genomic_DNA"/>
</dbReference>
<feature type="transmembrane region" description="Helical" evidence="1">
    <location>
        <begin position="531"/>
        <end position="555"/>
    </location>
</feature>
<feature type="transmembrane region" description="Helical" evidence="1">
    <location>
        <begin position="302"/>
        <end position="321"/>
    </location>
</feature>
<gene>
    <name evidence="3" type="ORF">BVE84_05470</name>
    <name evidence="2" type="ORF">BVE86_07410</name>
</gene>
<evidence type="ECO:0000313" key="4">
    <source>
        <dbReference type="Proteomes" id="UP000188600"/>
    </source>
</evidence>
<keyword evidence="1" id="KW-0812">Transmembrane</keyword>